<protein>
    <recommendedName>
        <fullName evidence="3">DUF1440 domain-containing protein</fullName>
    </recommendedName>
</protein>
<keyword evidence="2" id="KW-1185">Reference proteome</keyword>
<gene>
    <name evidence="1" type="ORF">ACFFHU_17205</name>
</gene>
<reference evidence="1 2" key="1">
    <citation type="submission" date="2024-09" db="EMBL/GenBank/DDBJ databases">
        <authorList>
            <person name="Sun Q."/>
            <person name="Mori K."/>
        </authorList>
    </citation>
    <scope>NUCLEOTIDE SEQUENCE [LARGE SCALE GENOMIC DNA]</scope>
    <source>
        <strain evidence="1 2">TBRC 2205</strain>
    </source>
</reference>
<comment type="caution">
    <text evidence="1">The sequence shown here is derived from an EMBL/GenBank/DDBJ whole genome shotgun (WGS) entry which is preliminary data.</text>
</comment>
<proteinExistence type="predicted"/>
<sequence>MNRTLPADRLLSGTLAGLAGSSALNVVTYLDMAVRARPTSSTPEETVRRLADTAHVPLGPEDRAANRRAGLGPLLGYVSGVATAVGYALLVRRRLPVPVAAGLLGVGAMVGSDAPIAALRVSDPRTWSAGSWLSDLVPHLAYGLAAAVTLDRLSGD</sequence>
<name>A0ABV6NYK7_9ACTN</name>
<accession>A0ABV6NYK7</accession>
<evidence type="ECO:0000313" key="1">
    <source>
        <dbReference type="EMBL" id="MFC0565865.1"/>
    </source>
</evidence>
<dbReference type="Proteomes" id="UP001589894">
    <property type="component" value="Unassembled WGS sequence"/>
</dbReference>
<organism evidence="1 2">
    <name type="scientific">Plantactinospora siamensis</name>
    <dbReference type="NCBI Taxonomy" id="555372"/>
    <lineage>
        <taxon>Bacteria</taxon>
        <taxon>Bacillati</taxon>
        <taxon>Actinomycetota</taxon>
        <taxon>Actinomycetes</taxon>
        <taxon>Micromonosporales</taxon>
        <taxon>Micromonosporaceae</taxon>
        <taxon>Plantactinospora</taxon>
    </lineage>
</organism>
<dbReference type="EMBL" id="JBHLUE010000012">
    <property type="protein sequence ID" value="MFC0565865.1"/>
    <property type="molecule type" value="Genomic_DNA"/>
</dbReference>
<evidence type="ECO:0008006" key="3">
    <source>
        <dbReference type="Google" id="ProtNLM"/>
    </source>
</evidence>
<evidence type="ECO:0000313" key="2">
    <source>
        <dbReference type="Proteomes" id="UP001589894"/>
    </source>
</evidence>
<dbReference type="RefSeq" id="WP_377340113.1">
    <property type="nucleotide sequence ID" value="NZ_JBHLUE010000012.1"/>
</dbReference>